<keyword evidence="6" id="KW-0067">ATP-binding</keyword>
<evidence type="ECO:0000256" key="2">
    <source>
        <dbReference type="ARBA" id="ARBA00005446"/>
    </source>
</evidence>
<dbReference type="GO" id="GO:0005694">
    <property type="term" value="C:chromosome"/>
    <property type="evidence" value="ECO:0007669"/>
    <property type="project" value="TreeGrafter"/>
</dbReference>
<dbReference type="Gene3D" id="3.40.50.300">
    <property type="entry name" value="P-loop containing nucleotide triphosphate hydrolases"/>
    <property type="match status" value="2"/>
</dbReference>
<proteinExistence type="inferred from homology"/>
<dbReference type="Gene3D" id="1.10.10.10">
    <property type="entry name" value="Winged helix-like DNA-binding domain superfamily/Winged helix DNA-binding domain"/>
    <property type="match status" value="1"/>
</dbReference>
<feature type="domain" description="Helicase C-terminal" evidence="15">
    <location>
        <begin position="1062"/>
        <end position="1210"/>
    </location>
</feature>
<evidence type="ECO:0000256" key="7">
    <source>
        <dbReference type="ARBA" id="ARBA00023125"/>
    </source>
</evidence>
<evidence type="ECO:0000313" key="17">
    <source>
        <dbReference type="Proteomes" id="UP000717696"/>
    </source>
</evidence>
<feature type="compositionally biased region" description="Polar residues" evidence="13">
    <location>
        <begin position="136"/>
        <end position="147"/>
    </location>
</feature>
<dbReference type="PANTHER" id="PTHR13710:SF153">
    <property type="entry name" value="RECQ-LIKE DNA HELICASE BLM"/>
    <property type="match status" value="1"/>
</dbReference>
<dbReference type="Pfam" id="PF16124">
    <property type="entry name" value="RecQ_Zn_bind"/>
    <property type="match status" value="1"/>
</dbReference>
<evidence type="ECO:0000256" key="12">
    <source>
        <dbReference type="SAM" id="Coils"/>
    </source>
</evidence>
<sequence>MTRNNLAEHLFWLLNDQARFKPATPPFPRCNDASQTGLSQSQHPDSQERRSFQSELSNRLDDETHLNDAVSTTSYGPGELDARFRDTDQVILDDDAMARLTSSSKSRKPSLVSMPQQLLTPSITPNRAIRQDTPARRTNFSTRSPEPSKTHGPPPKKTPAPAPVRPLCTSSPDFPDLNADGLEYIDLTDGTFASSDSLSFGSDAKLWREDYASRLKPVASSGRKRKSNEISKEEFSDLDDFPDVYEVLGTYPLTPSPGNRSGTPRGDGSRSNQIRQTRDCFKNPTSIEIPPVSEEDQDVVLSPSRSVGNQPARGQSPRKTLPTLDTEPSSKRATSPLKESPVSSEGSDTTHQTRSLPRMDDGRDGQFIPDSDEEFQTPSSHNSSIAILKASTNKLAQIGTHTAPTPVPAVQVDFASPSQHHTFPGTGAPRVHVIATSSEQTTKAPPEGSFNGPSRKAPPQLGRAPILLNQLSSEPSTRIKWSEFIDKLIQQNEKNFIRAINERWPKEKRSEVKSEKERLLRQQKAIKELAAPADEYRALCGKREELAQVIAQAYAQGLDTDEDEVRLDDLTDEIQELEQTLLKTIDGTGLDVAGFVGTFQEPTSGPRPAPVVVMGTQPMFQSSVNMSMASKVATPASEMGTRVVHETQLPKASQKHQYPPASRFEATQGMSVLAEEDDTVSAHPFPRDTAKPSNALCQSRPTTRPSMVGPMPADAEYGAGDGGSSDLDELQLQLVLNPANNLVLGNPKGSQVAHHRPGDEFTDFSDDEEMLAFAQNYETRQSHAPVSQAFRKVFSETSDNARPAANSRASSKKPLPSVVPASIPAELMKHPWSPEVQRTLKDRFRMKGFRHNQLEAMNATLEGKDAFVLMPTGGGKSLCYQLPAVIKTGKTQGVTIVVSPLLSLMQDQVDHMKVLGIQAVAFNGECSAEYKRQVMTAFDERSPEDYIELLYVTPEMVSKSTAFNNGMRILHHKGKLARIVIDEAHCVSQWGHDFRPDYKTLGQVRQRYPGVPVMALTATATQNVIVDIRHNLGMDKCQTFSQSFNRPNLYYEVRGKTTNAKCMDEIASLIKSNYANQSGIVYTVSRKNAEKVAKSLSDQGIIARHYHAGVDPQEKVEVQTAWQQGQVKIVVATIAFGMGIDKSDVRFVIHHGLPKSLEGYYQETGRAGRDGDPSDCILFYGKQDIRILKKLIADGDGNNEQKERQMSMLNRVTAFCDNKSDCRRAEILRYFGEDFSAAHCRKTCDNCKAGLTFEQQDFSEYAVAAIRVVQAQRQITAVQCADMLMGKKYLPYKAHLSDDWYGMAKSLKKHELVRVIDKLLAEKAFHENNQVGNHGMAIQYLKLGSTYRSFLSGQRKLMLSIQVPEEGATNKPAKPRSKKASRKSKDQGMTAMPLTYLSFPVGRRSKKSRSMESDDDNGAMTANRYANDEFFVDDNADEEPPDDRRPKSPSRTPELPISINAELGDLDEIHQGIVDGFVQEAKVAEEQIRNQKGFRMPLFTEQEFQLMAIRWTTSLDKMAKIPGIQPDKVKDHGPKILRILQRYYSGYREAMDPNGFGGNDQEIVDLISSDVEMGEDAYEDDDGEDSPYFNANPHADIQAWYVRLKNLGSQPNESQPRTYDKSGGGNKRYSGNMKWTGKNSRGGVTKRKSTGTGRKASSSSTAAKAISSAANKMQGKSAIKAMPL</sequence>
<dbReference type="GO" id="GO:0000724">
    <property type="term" value="P:double-strand break repair via homologous recombination"/>
    <property type="evidence" value="ECO:0007669"/>
    <property type="project" value="TreeGrafter"/>
</dbReference>
<feature type="region of interest" description="Disordered" evidence="13">
    <location>
        <begin position="100"/>
        <end position="165"/>
    </location>
</feature>
<keyword evidence="9" id="KW-0539">Nucleus</keyword>
<dbReference type="InterPro" id="IPR001650">
    <property type="entry name" value="Helicase_C-like"/>
</dbReference>
<feature type="compositionally biased region" description="Low complexity" evidence="13">
    <location>
        <begin position="800"/>
        <end position="814"/>
    </location>
</feature>
<organism evidence="16 17">
    <name type="scientific">Dactylonectria estremocensis</name>
    <dbReference type="NCBI Taxonomy" id="1079267"/>
    <lineage>
        <taxon>Eukaryota</taxon>
        <taxon>Fungi</taxon>
        <taxon>Dikarya</taxon>
        <taxon>Ascomycota</taxon>
        <taxon>Pezizomycotina</taxon>
        <taxon>Sordariomycetes</taxon>
        <taxon>Hypocreomycetidae</taxon>
        <taxon>Hypocreales</taxon>
        <taxon>Nectriaceae</taxon>
        <taxon>Dactylonectria</taxon>
    </lineage>
</organism>
<dbReference type="CDD" id="cd17920">
    <property type="entry name" value="DEXHc_RecQ"/>
    <property type="match status" value="1"/>
</dbReference>
<dbReference type="GO" id="GO:0009378">
    <property type="term" value="F:four-way junction helicase activity"/>
    <property type="evidence" value="ECO:0007669"/>
    <property type="project" value="TreeGrafter"/>
</dbReference>
<feature type="region of interest" description="Disordered" evidence="13">
    <location>
        <begin position="1362"/>
        <end position="1389"/>
    </location>
</feature>
<dbReference type="PROSITE" id="PS00690">
    <property type="entry name" value="DEAH_ATP_HELICASE"/>
    <property type="match status" value="1"/>
</dbReference>
<evidence type="ECO:0000256" key="1">
    <source>
        <dbReference type="ARBA" id="ARBA00004123"/>
    </source>
</evidence>
<evidence type="ECO:0000259" key="15">
    <source>
        <dbReference type="PROSITE" id="PS51194"/>
    </source>
</evidence>
<feature type="region of interest" description="Disordered" evidence="13">
    <location>
        <begin position="683"/>
        <end position="710"/>
    </location>
</feature>
<evidence type="ECO:0000259" key="14">
    <source>
        <dbReference type="PROSITE" id="PS51192"/>
    </source>
</evidence>
<feature type="compositionally biased region" description="Pro residues" evidence="13">
    <location>
        <begin position="152"/>
        <end position="164"/>
    </location>
</feature>
<dbReference type="InterPro" id="IPR036388">
    <property type="entry name" value="WH-like_DNA-bd_sf"/>
</dbReference>
<dbReference type="InterPro" id="IPR014001">
    <property type="entry name" value="Helicase_ATP-bd"/>
</dbReference>
<evidence type="ECO:0000313" key="16">
    <source>
        <dbReference type="EMBL" id="KAH7120146.1"/>
    </source>
</evidence>
<keyword evidence="3" id="KW-0547">Nucleotide-binding</keyword>
<dbReference type="Pfam" id="PF00271">
    <property type="entry name" value="Helicase_C"/>
    <property type="match status" value="1"/>
</dbReference>
<keyword evidence="8" id="KW-0413">Isomerase</keyword>
<evidence type="ECO:0000256" key="5">
    <source>
        <dbReference type="ARBA" id="ARBA00022806"/>
    </source>
</evidence>
<dbReference type="OrthoDB" id="10261556at2759"/>
<feature type="compositionally biased region" description="Polar residues" evidence="13">
    <location>
        <begin position="32"/>
        <end position="44"/>
    </location>
</feature>
<dbReference type="Proteomes" id="UP000717696">
    <property type="component" value="Unassembled WGS sequence"/>
</dbReference>
<evidence type="ECO:0000256" key="10">
    <source>
        <dbReference type="ARBA" id="ARBA00034617"/>
    </source>
</evidence>
<dbReference type="InterPro" id="IPR036390">
    <property type="entry name" value="WH_DNA-bd_sf"/>
</dbReference>
<dbReference type="EC" id="5.6.2.4" evidence="11"/>
<dbReference type="SUPFAM" id="SSF52540">
    <property type="entry name" value="P-loop containing nucleoside triphosphate hydrolases"/>
    <property type="match status" value="1"/>
</dbReference>
<evidence type="ECO:0000256" key="3">
    <source>
        <dbReference type="ARBA" id="ARBA00022741"/>
    </source>
</evidence>
<dbReference type="GO" id="GO:0005524">
    <property type="term" value="F:ATP binding"/>
    <property type="evidence" value="ECO:0007669"/>
    <property type="project" value="UniProtKB-KW"/>
</dbReference>
<evidence type="ECO:0000256" key="4">
    <source>
        <dbReference type="ARBA" id="ARBA00022801"/>
    </source>
</evidence>
<dbReference type="FunFam" id="3.40.50.300:FF:000537">
    <property type="entry name" value="Bloom syndrome RecQ-like helicase"/>
    <property type="match status" value="1"/>
</dbReference>
<feature type="region of interest" description="Disordered" evidence="13">
    <location>
        <begin position="439"/>
        <end position="461"/>
    </location>
</feature>
<dbReference type="SMART" id="SM00956">
    <property type="entry name" value="RQC"/>
    <property type="match status" value="1"/>
</dbReference>
<keyword evidence="17" id="KW-1185">Reference proteome</keyword>
<keyword evidence="4" id="KW-0378">Hydrolase</keyword>
<keyword evidence="7" id="KW-0238">DNA-binding</keyword>
<dbReference type="PROSITE" id="PS51192">
    <property type="entry name" value="HELICASE_ATP_BIND_1"/>
    <property type="match status" value="1"/>
</dbReference>
<feature type="domain" description="Helicase ATP-binding" evidence="14">
    <location>
        <begin position="857"/>
        <end position="1038"/>
    </location>
</feature>
<dbReference type="Pfam" id="PF00270">
    <property type="entry name" value="DEAD"/>
    <property type="match status" value="1"/>
</dbReference>
<comment type="catalytic activity">
    <reaction evidence="10">
        <text>Couples ATP hydrolysis with the unwinding of duplex DNA by translocating in the 3'-5' direction.</text>
        <dbReference type="EC" id="5.6.2.4"/>
    </reaction>
</comment>
<dbReference type="SMART" id="SM00487">
    <property type="entry name" value="DEXDc"/>
    <property type="match status" value="1"/>
</dbReference>
<evidence type="ECO:0000256" key="6">
    <source>
        <dbReference type="ARBA" id="ARBA00022840"/>
    </source>
</evidence>
<feature type="region of interest" description="Disordered" evidence="13">
    <location>
        <begin position="1403"/>
        <end position="1455"/>
    </location>
</feature>
<feature type="region of interest" description="Disordered" evidence="13">
    <location>
        <begin position="1608"/>
        <end position="1684"/>
    </location>
</feature>
<feature type="compositionally biased region" description="Low complexity" evidence="13">
    <location>
        <begin position="100"/>
        <end position="113"/>
    </location>
</feature>
<dbReference type="GO" id="GO:0043138">
    <property type="term" value="F:3'-5' DNA helicase activity"/>
    <property type="evidence" value="ECO:0007669"/>
    <property type="project" value="UniProtKB-EC"/>
</dbReference>
<feature type="region of interest" description="Disordered" evidence="13">
    <location>
        <begin position="214"/>
        <end position="384"/>
    </location>
</feature>
<feature type="compositionally biased region" description="Basic residues" evidence="13">
    <location>
        <begin position="1373"/>
        <end position="1382"/>
    </location>
</feature>
<feature type="region of interest" description="Disordered" evidence="13">
    <location>
        <begin position="797"/>
        <end position="817"/>
    </location>
</feature>
<feature type="compositionally biased region" description="Acidic residues" evidence="13">
    <location>
        <begin position="1430"/>
        <end position="1441"/>
    </location>
</feature>
<accession>A0A9P9DKB5</accession>
<evidence type="ECO:0000256" key="13">
    <source>
        <dbReference type="SAM" id="MobiDB-lite"/>
    </source>
</evidence>
<comment type="similarity">
    <text evidence="2">Belongs to the helicase family. RecQ subfamily.</text>
</comment>
<dbReference type="SUPFAM" id="SSF46785">
    <property type="entry name" value="Winged helix' DNA-binding domain"/>
    <property type="match status" value="1"/>
</dbReference>
<reference evidence="16" key="1">
    <citation type="journal article" date="2021" name="Nat. Commun.">
        <title>Genetic determinants of endophytism in the Arabidopsis root mycobiome.</title>
        <authorList>
            <person name="Mesny F."/>
            <person name="Miyauchi S."/>
            <person name="Thiergart T."/>
            <person name="Pickel B."/>
            <person name="Atanasova L."/>
            <person name="Karlsson M."/>
            <person name="Huettel B."/>
            <person name="Barry K.W."/>
            <person name="Haridas S."/>
            <person name="Chen C."/>
            <person name="Bauer D."/>
            <person name="Andreopoulos W."/>
            <person name="Pangilinan J."/>
            <person name="LaButti K."/>
            <person name="Riley R."/>
            <person name="Lipzen A."/>
            <person name="Clum A."/>
            <person name="Drula E."/>
            <person name="Henrissat B."/>
            <person name="Kohler A."/>
            <person name="Grigoriev I.V."/>
            <person name="Martin F.M."/>
            <person name="Hacquard S."/>
        </authorList>
    </citation>
    <scope>NUCLEOTIDE SEQUENCE</scope>
    <source>
        <strain evidence="16">MPI-CAGE-AT-0021</strain>
    </source>
</reference>
<dbReference type="InterPro" id="IPR027417">
    <property type="entry name" value="P-loop_NTPase"/>
</dbReference>
<dbReference type="InterPro" id="IPR002464">
    <property type="entry name" value="DNA/RNA_helicase_DEAH_CS"/>
</dbReference>
<evidence type="ECO:0000256" key="9">
    <source>
        <dbReference type="ARBA" id="ARBA00023242"/>
    </source>
</evidence>
<dbReference type="InterPro" id="IPR018982">
    <property type="entry name" value="RQC_domain"/>
</dbReference>
<dbReference type="SMART" id="SM00490">
    <property type="entry name" value="HELICc"/>
    <property type="match status" value="1"/>
</dbReference>
<dbReference type="InterPro" id="IPR032284">
    <property type="entry name" value="RecQ_Zn-bd"/>
</dbReference>
<dbReference type="PANTHER" id="PTHR13710">
    <property type="entry name" value="DNA HELICASE RECQ FAMILY MEMBER"/>
    <property type="match status" value="1"/>
</dbReference>
<dbReference type="NCBIfam" id="TIGR00614">
    <property type="entry name" value="recQ_fam"/>
    <property type="match status" value="1"/>
</dbReference>
<dbReference type="GO" id="GO:0005737">
    <property type="term" value="C:cytoplasm"/>
    <property type="evidence" value="ECO:0007669"/>
    <property type="project" value="TreeGrafter"/>
</dbReference>
<feature type="compositionally biased region" description="Polar residues" evidence="13">
    <location>
        <begin position="303"/>
        <end position="313"/>
    </location>
</feature>
<dbReference type="FunFam" id="3.40.50.300:FF:001975">
    <property type="entry name" value="ATP-dependent DNA helicase"/>
    <property type="match status" value="1"/>
</dbReference>
<comment type="caution">
    <text evidence="16">The sequence shown here is derived from an EMBL/GenBank/DDBJ whole genome shotgun (WGS) entry which is preliminary data.</text>
</comment>
<comment type="subcellular location">
    <subcellularLocation>
        <location evidence="1">Nucleus</location>
    </subcellularLocation>
</comment>
<dbReference type="GO" id="GO:0005634">
    <property type="term" value="C:nucleus"/>
    <property type="evidence" value="ECO:0007669"/>
    <property type="project" value="UniProtKB-SubCell"/>
</dbReference>
<keyword evidence="5" id="KW-0347">Helicase</keyword>
<dbReference type="GO" id="GO:0006260">
    <property type="term" value="P:DNA replication"/>
    <property type="evidence" value="ECO:0007669"/>
    <property type="project" value="InterPro"/>
</dbReference>
<name>A0A9P9DKB5_9HYPO</name>
<dbReference type="PROSITE" id="PS51194">
    <property type="entry name" value="HELICASE_CTER"/>
    <property type="match status" value="1"/>
</dbReference>
<dbReference type="GO" id="GO:0016787">
    <property type="term" value="F:hydrolase activity"/>
    <property type="evidence" value="ECO:0007669"/>
    <property type="project" value="UniProtKB-KW"/>
</dbReference>
<feature type="coiled-coil region" evidence="12">
    <location>
        <begin position="560"/>
        <end position="587"/>
    </location>
</feature>
<protein>
    <recommendedName>
        <fullName evidence="11">DNA 3'-5' helicase</fullName>
        <ecNumber evidence="11">5.6.2.4</ecNumber>
    </recommendedName>
</protein>
<dbReference type="EMBL" id="JAGMUU010000029">
    <property type="protein sequence ID" value="KAH7120146.1"/>
    <property type="molecule type" value="Genomic_DNA"/>
</dbReference>
<dbReference type="Pfam" id="PF09382">
    <property type="entry name" value="RQC"/>
    <property type="match status" value="1"/>
</dbReference>
<feature type="compositionally biased region" description="Polar residues" evidence="13">
    <location>
        <begin position="341"/>
        <end position="355"/>
    </location>
</feature>
<dbReference type="InterPro" id="IPR004589">
    <property type="entry name" value="DNA_helicase_ATP-dep_RecQ"/>
</dbReference>
<dbReference type="CDD" id="cd18794">
    <property type="entry name" value="SF2_C_RecQ"/>
    <property type="match status" value="1"/>
</dbReference>
<feature type="compositionally biased region" description="Polar residues" evidence="13">
    <location>
        <begin position="114"/>
        <end position="125"/>
    </location>
</feature>
<keyword evidence="12" id="KW-0175">Coiled coil</keyword>
<evidence type="ECO:0000256" key="11">
    <source>
        <dbReference type="ARBA" id="ARBA00034808"/>
    </source>
</evidence>
<feature type="region of interest" description="Disordered" evidence="13">
    <location>
        <begin position="23"/>
        <end position="81"/>
    </location>
</feature>
<feature type="compositionally biased region" description="Basic and acidic residues" evidence="13">
    <location>
        <begin position="45"/>
        <end position="66"/>
    </location>
</feature>
<gene>
    <name evidence="16" type="ORF">B0J13DRAFT_166089</name>
</gene>
<dbReference type="InterPro" id="IPR011545">
    <property type="entry name" value="DEAD/DEAH_box_helicase_dom"/>
</dbReference>
<dbReference type="GO" id="GO:0003677">
    <property type="term" value="F:DNA binding"/>
    <property type="evidence" value="ECO:0007669"/>
    <property type="project" value="UniProtKB-KW"/>
</dbReference>
<feature type="compositionally biased region" description="Low complexity" evidence="13">
    <location>
        <begin position="1650"/>
        <end position="1670"/>
    </location>
</feature>
<evidence type="ECO:0000256" key="8">
    <source>
        <dbReference type="ARBA" id="ARBA00023235"/>
    </source>
</evidence>
<feature type="compositionally biased region" description="Polar residues" evidence="13">
    <location>
        <begin position="691"/>
        <end position="705"/>
    </location>
</feature>
<feature type="compositionally biased region" description="Polar residues" evidence="13">
    <location>
        <begin position="1608"/>
        <end position="1617"/>
    </location>
</feature>